<evidence type="ECO:0000259" key="4">
    <source>
        <dbReference type="PROSITE" id="PS51898"/>
    </source>
</evidence>
<dbReference type="Pfam" id="PF00589">
    <property type="entry name" value="Phage_integrase"/>
    <property type="match status" value="1"/>
</dbReference>
<dbReference type="SUPFAM" id="SSF56349">
    <property type="entry name" value="DNA breaking-rejoining enzymes"/>
    <property type="match status" value="2"/>
</dbReference>
<comment type="similarity">
    <text evidence="1">Belongs to the 'phage' integrase family.</text>
</comment>
<evidence type="ECO:0000313" key="6">
    <source>
        <dbReference type="Proteomes" id="UP001356095"/>
    </source>
</evidence>
<evidence type="ECO:0000313" key="5">
    <source>
        <dbReference type="EMBL" id="MEE2039171.1"/>
    </source>
</evidence>
<reference evidence="5 6" key="1">
    <citation type="submission" date="2023-08" db="EMBL/GenBank/DDBJ databases">
        <authorList>
            <person name="Girao M."/>
            <person name="Carvalho M.F."/>
        </authorList>
    </citation>
    <scope>NUCLEOTIDE SEQUENCE [LARGE SCALE GENOMIC DNA]</scope>
    <source>
        <strain evidence="5 6">CT-R113</strain>
    </source>
</reference>
<dbReference type="InterPro" id="IPR013762">
    <property type="entry name" value="Integrase-like_cat_sf"/>
</dbReference>
<dbReference type="RefSeq" id="WP_330092950.1">
    <property type="nucleotide sequence ID" value="NZ_JAUZMY010000018.1"/>
</dbReference>
<name>A0ABU7KA97_9ACTN</name>
<keyword evidence="3" id="KW-0233">DNA recombination</keyword>
<sequence>MPLLGVHAVISSAMGTAKKKKLITVNPCDFLELPKAKKSRPLAWTAERVRRWQENRKRPARVMVWTPAHAGAFLDYAESTHERLFPLFHLVITRGLRRGEVASALWVDTDLDDAKTMSVLAGPDEEDEGPKTEKSVRTFSLDEANIALLRKWRAAQNADRLAAGENWVDSGLIFARPDGSAFRDEYLSERFAAVTKAARLPPIRFHDARHCAASFALAAGVDMKVVSATLGHSRYSFTADTYTSVVPEVAAAAAEATTAIIPRRSSLGAV</sequence>
<dbReference type="Gene3D" id="1.10.150.130">
    <property type="match status" value="1"/>
</dbReference>
<dbReference type="InterPro" id="IPR010998">
    <property type="entry name" value="Integrase_recombinase_N"/>
</dbReference>
<dbReference type="EMBL" id="JAUZMY010000018">
    <property type="protein sequence ID" value="MEE2039171.1"/>
    <property type="molecule type" value="Genomic_DNA"/>
</dbReference>
<feature type="domain" description="Tyr recombinase" evidence="4">
    <location>
        <begin position="60"/>
        <end position="255"/>
    </location>
</feature>
<dbReference type="InterPro" id="IPR011010">
    <property type="entry name" value="DNA_brk_join_enz"/>
</dbReference>
<keyword evidence="2" id="KW-0238">DNA-binding</keyword>
<dbReference type="PROSITE" id="PS51898">
    <property type="entry name" value="TYR_RECOMBINASE"/>
    <property type="match status" value="1"/>
</dbReference>
<evidence type="ECO:0000256" key="1">
    <source>
        <dbReference type="ARBA" id="ARBA00008857"/>
    </source>
</evidence>
<evidence type="ECO:0000256" key="3">
    <source>
        <dbReference type="ARBA" id="ARBA00023172"/>
    </source>
</evidence>
<gene>
    <name evidence="5" type="ORF">Q8791_18310</name>
</gene>
<organism evidence="5 6">
    <name type="scientific">Nocardiopsis codii</name>
    <dbReference type="NCBI Taxonomy" id="3065942"/>
    <lineage>
        <taxon>Bacteria</taxon>
        <taxon>Bacillati</taxon>
        <taxon>Actinomycetota</taxon>
        <taxon>Actinomycetes</taxon>
        <taxon>Streptosporangiales</taxon>
        <taxon>Nocardiopsidaceae</taxon>
        <taxon>Nocardiopsis</taxon>
    </lineage>
</organism>
<accession>A0ABU7KA97</accession>
<dbReference type="PANTHER" id="PTHR30349:SF64">
    <property type="entry name" value="PROPHAGE INTEGRASE INTD-RELATED"/>
    <property type="match status" value="1"/>
</dbReference>
<dbReference type="CDD" id="cd01189">
    <property type="entry name" value="INT_ICEBs1_C_like"/>
    <property type="match status" value="1"/>
</dbReference>
<evidence type="ECO:0000256" key="2">
    <source>
        <dbReference type="ARBA" id="ARBA00023125"/>
    </source>
</evidence>
<keyword evidence="6" id="KW-1185">Reference proteome</keyword>
<proteinExistence type="inferred from homology"/>
<dbReference type="InterPro" id="IPR050090">
    <property type="entry name" value="Tyrosine_recombinase_XerCD"/>
</dbReference>
<comment type="caution">
    <text evidence="5">The sequence shown here is derived from an EMBL/GenBank/DDBJ whole genome shotgun (WGS) entry which is preliminary data.</text>
</comment>
<dbReference type="Proteomes" id="UP001356095">
    <property type="component" value="Unassembled WGS sequence"/>
</dbReference>
<dbReference type="InterPro" id="IPR002104">
    <property type="entry name" value="Integrase_catalytic"/>
</dbReference>
<protein>
    <submittedName>
        <fullName evidence="5">Site-specific integrase</fullName>
    </submittedName>
</protein>
<dbReference type="PANTHER" id="PTHR30349">
    <property type="entry name" value="PHAGE INTEGRASE-RELATED"/>
    <property type="match status" value="1"/>
</dbReference>
<dbReference type="Gene3D" id="1.10.443.10">
    <property type="entry name" value="Intergrase catalytic core"/>
    <property type="match status" value="1"/>
</dbReference>